<protein>
    <submittedName>
        <fullName evidence="6">Integrase</fullName>
    </submittedName>
</protein>
<reference evidence="7" key="1">
    <citation type="submission" date="2014-09" db="EMBL/GenBank/DDBJ databases">
        <title>Vibrio variabilis JCM 19239. (C206) whole genome shotgun sequence.</title>
        <authorList>
            <person name="Sawabe T."/>
            <person name="Meirelles P."/>
            <person name="Nakanishi M."/>
            <person name="Sayaka M."/>
            <person name="Hattori M."/>
            <person name="Ohkuma M."/>
        </authorList>
    </citation>
    <scope>NUCLEOTIDE SEQUENCE [LARGE SCALE GENOMIC DNA]</scope>
    <source>
        <strain evidence="7">JCM 19239</strain>
    </source>
</reference>
<evidence type="ECO:0000256" key="2">
    <source>
        <dbReference type="ARBA" id="ARBA00022908"/>
    </source>
</evidence>
<dbReference type="SUPFAM" id="SSF56349">
    <property type="entry name" value="DNA breaking-rejoining enzymes"/>
    <property type="match status" value="1"/>
</dbReference>
<gene>
    <name evidence="6" type="ORF">JCM19239_7716</name>
</gene>
<keyword evidence="2" id="KW-0229">DNA integration</keyword>
<sequence length="330" mass="38222">MKEYKPTEAKPKIIKHVADKKETVALGVLYKQWMQERLKEQTWTEKTTESIQSKFKMFFEWVKPDTDAAEFGHKQANGVKGILLEKGQAVATTNKYLQVYGNFFGWCKRHGYVQANPFEGISLRETRRAQEQREAFSFEDVPIVLERAAEQSTKKNRPMQYYKWVPLIAAYSGLRLNEICQLYKDDVQEVDGALCFVINDKHEGQRLKTTAAARTIPVHQEILDAGFVEYIEGHDSERCFPELNWSRDGYGKNASRWFNERFMRVQFPESKCVFHSFRHTVADKMMKSDVEIGIAKAVLGHADESETFGRYGKGYTVEQLKRAIDTLSYP</sequence>
<dbReference type="PROSITE" id="PS51898">
    <property type="entry name" value="TYR_RECOMBINASE"/>
    <property type="match status" value="1"/>
</dbReference>
<name>A0ABQ0J4R0_9VIBR</name>
<dbReference type="InterPro" id="IPR011010">
    <property type="entry name" value="DNA_brk_join_enz"/>
</dbReference>
<evidence type="ECO:0000256" key="1">
    <source>
        <dbReference type="ARBA" id="ARBA00008857"/>
    </source>
</evidence>
<dbReference type="Gene3D" id="1.10.150.130">
    <property type="match status" value="1"/>
</dbReference>
<dbReference type="InterPro" id="IPR050090">
    <property type="entry name" value="Tyrosine_recombinase_XerCD"/>
</dbReference>
<feature type="domain" description="Tyr recombinase" evidence="5">
    <location>
        <begin position="131"/>
        <end position="325"/>
    </location>
</feature>
<keyword evidence="4" id="KW-0233">DNA recombination</keyword>
<keyword evidence="7" id="KW-1185">Reference proteome</keyword>
<dbReference type="EMBL" id="BBMS01000001">
    <property type="protein sequence ID" value="GAL23762.1"/>
    <property type="molecule type" value="Genomic_DNA"/>
</dbReference>
<dbReference type="Gene3D" id="1.10.443.10">
    <property type="entry name" value="Intergrase catalytic core"/>
    <property type="match status" value="1"/>
</dbReference>
<dbReference type="PANTHER" id="PTHR30349">
    <property type="entry name" value="PHAGE INTEGRASE-RELATED"/>
    <property type="match status" value="1"/>
</dbReference>
<dbReference type="PANTHER" id="PTHR30349:SF41">
    <property type="entry name" value="INTEGRASE_RECOMBINASE PROTEIN MJ0367-RELATED"/>
    <property type="match status" value="1"/>
</dbReference>
<accession>A0ABQ0J4R0</accession>
<dbReference type="Pfam" id="PF00589">
    <property type="entry name" value="Phage_integrase"/>
    <property type="match status" value="1"/>
</dbReference>
<comment type="similarity">
    <text evidence="1">Belongs to the 'phage' integrase family.</text>
</comment>
<comment type="caution">
    <text evidence="6">The sequence shown here is derived from an EMBL/GenBank/DDBJ whole genome shotgun (WGS) entry which is preliminary data.</text>
</comment>
<dbReference type="CDD" id="cd01184">
    <property type="entry name" value="INT_C_like_1"/>
    <property type="match status" value="1"/>
</dbReference>
<evidence type="ECO:0000313" key="7">
    <source>
        <dbReference type="Proteomes" id="UP000029223"/>
    </source>
</evidence>
<dbReference type="InterPro" id="IPR002104">
    <property type="entry name" value="Integrase_catalytic"/>
</dbReference>
<evidence type="ECO:0000313" key="6">
    <source>
        <dbReference type="EMBL" id="GAL23762.1"/>
    </source>
</evidence>
<evidence type="ECO:0000256" key="3">
    <source>
        <dbReference type="ARBA" id="ARBA00023125"/>
    </source>
</evidence>
<evidence type="ECO:0000259" key="5">
    <source>
        <dbReference type="PROSITE" id="PS51898"/>
    </source>
</evidence>
<dbReference type="InterPro" id="IPR013762">
    <property type="entry name" value="Integrase-like_cat_sf"/>
</dbReference>
<dbReference type="InterPro" id="IPR010998">
    <property type="entry name" value="Integrase_recombinase_N"/>
</dbReference>
<dbReference type="Proteomes" id="UP000029223">
    <property type="component" value="Unassembled WGS sequence"/>
</dbReference>
<organism evidence="6 7">
    <name type="scientific">Vibrio variabilis</name>
    <dbReference type="NCBI Taxonomy" id="990271"/>
    <lineage>
        <taxon>Bacteria</taxon>
        <taxon>Pseudomonadati</taxon>
        <taxon>Pseudomonadota</taxon>
        <taxon>Gammaproteobacteria</taxon>
        <taxon>Vibrionales</taxon>
        <taxon>Vibrionaceae</taxon>
        <taxon>Vibrio</taxon>
    </lineage>
</organism>
<keyword evidence="3" id="KW-0238">DNA-binding</keyword>
<evidence type="ECO:0000256" key="4">
    <source>
        <dbReference type="ARBA" id="ARBA00023172"/>
    </source>
</evidence>
<proteinExistence type="inferred from homology"/>